<name>A0A0R1WJS4_9LACO</name>
<dbReference type="AlphaFoldDB" id="A0A0R1WJS4"/>
<evidence type="ECO:0000256" key="2">
    <source>
        <dbReference type="SAM" id="Phobius"/>
    </source>
</evidence>
<evidence type="ECO:0000313" key="3">
    <source>
        <dbReference type="EMBL" id="KRM15979.1"/>
    </source>
</evidence>
<dbReference type="EMBL" id="AZGE01000006">
    <property type="protein sequence ID" value="KRM15979.1"/>
    <property type="molecule type" value="Genomic_DNA"/>
</dbReference>
<reference evidence="3 4" key="1">
    <citation type="journal article" date="2015" name="Genome Announc.">
        <title>Expanding the biotechnology potential of lactobacilli through comparative genomics of 213 strains and associated genera.</title>
        <authorList>
            <person name="Sun Z."/>
            <person name="Harris H.M."/>
            <person name="McCann A."/>
            <person name="Guo C."/>
            <person name="Argimon S."/>
            <person name="Zhang W."/>
            <person name="Yang X."/>
            <person name="Jeffery I.B."/>
            <person name="Cooney J.C."/>
            <person name="Kagawa T.F."/>
            <person name="Liu W."/>
            <person name="Song Y."/>
            <person name="Salvetti E."/>
            <person name="Wrobel A."/>
            <person name="Rasinkangas P."/>
            <person name="Parkhill J."/>
            <person name="Rea M.C."/>
            <person name="O'Sullivan O."/>
            <person name="Ritari J."/>
            <person name="Douillard F.P."/>
            <person name="Paul Ross R."/>
            <person name="Yang R."/>
            <person name="Briner A.E."/>
            <person name="Felis G.E."/>
            <person name="de Vos W.M."/>
            <person name="Barrangou R."/>
            <person name="Klaenhammer T.R."/>
            <person name="Caufield P.W."/>
            <person name="Cui Y."/>
            <person name="Zhang H."/>
            <person name="O'Toole P.W."/>
        </authorList>
    </citation>
    <scope>NUCLEOTIDE SEQUENCE [LARGE SCALE GENOMIC DNA]</scope>
    <source>
        <strain evidence="3 4">DSM 4864</strain>
    </source>
</reference>
<dbReference type="InterPro" id="IPR013783">
    <property type="entry name" value="Ig-like_fold"/>
</dbReference>
<feature type="region of interest" description="Disordered" evidence="1">
    <location>
        <begin position="137"/>
        <end position="162"/>
    </location>
</feature>
<sequence>MKMANLTITVSRHYLDWPLHQTINQADLVRQLGVHVTGSNGEDLMNKLVINLTQVNIDQQGEYPVMLSAMDATGQTAQQSVTLHVRPAEQVGNSQQAAAPAQQTKGKKRNWLLAILAVIILLLVWWGVSAHHRAQQQEQAANNAQQSSQISDNSSSIAKLSSDNQKLANQVAQLKGAAKQYQKDHDQQALNERLDQIQSQNQELLNQAQNSTTKEHLNEVTNVVNQVRQDPDNGVSVVNDLKNQPGFNQIWTTVSQRLSTWLSRFSN</sequence>
<organism evidence="3 4">
    <name type="scientific">Limosilactobacillus oris DSM 4864</name>
    <dbReference type="NCBI Taxonomy" id="1423779"/>
    <lineage>
        <taxon>Bacteria</taxon>
        <taxon>Bacillati</taxon>
        <taxon>Bacillota</taxon>
        <taxon>Bacilli</taxon>
        <taxon>Lactobacillales</taxon>
        <taxon>Lactobacillaceae</taxon>
        <taxon>Limosilactobacillus</taxon>
    </lineage>
</organism>
<keyword evidence="2" id="KW-0472">Membrane</keyword>
<comment type="caution">
    <text evidence="3">The sequence shown here is derived from an EMBL/GenBank/DDBJ whole genome shotgun (WGS) entry which is preliminary data.</text>
</comment>
<evidence type="ECO:0000313" key="4">
    <source>
        <dbReference type="Proteomes" id="UP000050973"/>
    </source>
</evidence>
<accession>A0A0R1WJS4</accession>
<keyword evidence="2" id="KW-1133">Transmembrane helix</keyword>
<feature type="compositionally biased region" description="Low complexity" evidence="1">
    <location>
        <begin position="137"/>
        <end position="158"/>
    </location>
</feature>
<proteinExistence type="predicted"/>
<dbReference type="PATRIC" id="fig|1423779.3.peg.1720"/>
<protein>
    <recommendedName>
        <fullName evidence="5">DUF5011 domain-containing protein</fullName>
    </recommendedName>
</protein>
<dbReference type="Proteomes" id="UP000050973">
    <property type="component" value="Unassembled WGS sequence"/>
</dbReference>
<gene>
    <name evidence="3" type="ORF">FC49_GL001660</name>
</gene>
<evidence type="ECO:0000256" key="1">
    <source>
        <dbReference type="SAM" id="MobiDB-lite"/>
    </source>
</evidence>
<keyword evidence="2" id="KW-0812">Transmembrane</keyword>
<feature type="transmembrane region" description="Helical" evidence="2">
    <location>
        <begin position="111"/>
        <end position="128"/>
    </location>
</feature>
<evidence type="ECO:0008006" key="5">
    <source>
        <dbReference type="Google" id="ProtNLM"/>
    </source>
</evidence>
<dbReference type="Gene3D" id="2.60.40.10">
    <property type="entry name" value="Immunoglobulins"/>
    <property type="match status" value="1"/>
</dbReference>